<dbReference type="AlphaFoldDB" id="A0A1W0D618"/>
<dbReference type="EMBL" id="MUKV01000005">
    <property type="protein sequence ID" value="OQS42302.1"/>
    <property type="molecule type" value="Genomic_DNA"/>
</dbReference>
<comment type="caution">
    <text evidence="1">The sequence shown here is derived from an EMBL/GenBank/DDBJ whole genome shotgun (WGS) entry which is preliminary data.</text>
</comment>
<sequence>MKTWNVDFVPRGKRGQTSLRVEGVRASDRNAAIITAASQERINAADYKTKAQLASEGAGFGGVQR</sequence>
<evidence type="ECO:0000313" key="2">
    <source>
        <dbReference type="Proteomes" id="UP000192721"/>
    </source>
</evidence>
<protein>
    <submittedName>
        <fullName evidence="1">Uncharacterized protein</fullName>
    </submittedName>
</protein>
<reference evidence="1 2" key="1">
    <citation type="submission" date="2017-02" db="EMBL/GenBank/DDBJ databases">
        <title>Chromobacterium haemolyticum H5244.</title>
        <authorList>
            <person name="Gulvik C.A."/>
        </authorList>
    </citation>
    <scope>NUCLEOTIDE SEQUENCE [LARGE SCALE GENOMIC DNA]</scope>
    <source>
        <strain evidence="1 2">H5244</strain>
    </source>
</reference>
<evidence type="ECO:0000313" key="1">
    <source>
        <dbReference type="EMBL" id="OQS42302.1"/>
    </source>
</evidence>
<proteinExistence type="predicted"/>
<organism evidence="1 2">
    <name type="scientific">Chromobacterium haemolyticum</name>
    <dbReference type="NCBI Taxonomy" id="394935"/>
    <lineage>
        <taxon>Bacteria</taxon>
        <taxon>Pseudomonadati</taxon>
        <taxon>Pseudomonadota</taxon>
        <taxon>Betaproteobacteria</taxon>
        <taxon>Neisseriales</taxon>
        <taxon>Chromobacteriaceae</taxon>
        <taxon>Chromobacterium</taxon>
    </lineage>
</organism>
<name>A0A1W0D618_9NEIS</name>
<dbReference type="RefSeq" id="WP_081554884.1">
    <property type="nucleotide sequence ID" value="NZ_MUKV01000005.1"/>
</dbReference>
<gene>
    <name evidence="1" type="ORF">B0T45_05785</name>
</gene>
<accession>A0A1W0D618</accession>
<dbReference type="Proteomes" id="UP000192721">
    <property type="component" value="Unassembled WGS sequence"/>
</dbReference>